<feature type="repeat" description="TPR" evidence="1">
    <location>
        <begin position="334"/>
        <end position="367"/>
    </location>
</feature>
<dbReference type="PANTHER" id="PTHR48098">
    <property type="entry name" value="ENTEROCHELIN ESTERASE-RELATED"/>
    <property type="match status" value="1"/>
</dbReference>
<dbReference type="RefSeq" id="WP_072765385.1">
    <property type="nucleotide sequence ID" value="NZ_FQYX01000026.1"/>
</dbReference>
<dbReference type="AlphaFoldDB" id="A0A1M6KHN5"/>
<gene>
    <name evidence="2" type="ORF">SAMN04487911_1266</name>
</gene>
<sequence>MNKFYIQIAIFTLFNTVLFGQNNLNKVEIGNRYQFTSEILSEEREFQVYLPPTYYFNDKNNYPVIYLLDGDYNFHYVTGLVELMSSVSGKIPEFIVVGIADKGASKYRKNCTPNDIEGRNGNAENYIRFIDSELKPLIEEKFRTADYNILIGQSIGGLFVTNFHLQKPDSFKAFIAIDPALWLGEYEIVHRADSIYKEKKSLSTSYYISSSNAQGMGIDKYEEVLETHFTGSRNWKYFNLEEENHNSVGLPTIKKSFEDLFKNWSISESQFKSFNSANDVINHYKELSKTYSSIVSIHPYFLGNIIYYYFNRNKKEDLLILENGIKEHFPSSLEEYYHQLAFNYFENKEYQKAIENYKKSITYNSSSFNAYDGLSKVYLALGDYDNALLSSEKSIELAKSSNARQWMLNQLNASLENIQKEAKM</sequence>
<evidence type="ECO:0000256" key="1">
    <source>
        <dbReference type="PROSITE-ProRule" id="PRU00339"/>
    </source>
</evidence>
<dbReference type="InterPro" id="IPR000801">
    <property type="entry name" value="Esterase-like"/>
</dbReference>
<evidence type="ECO:0000313" key="2">
    <source>
        <dbReference type="EMBL" id="SHJ58466.1"/>
    </source>
</evidence>
<proteinExistence type="predicted"/>
<organism evidence="2 3">
    <name type="scientific">Arenibacter nanhaiticus</name>
    <dbReference type="NCBI Taxonomy" id="558155"/>
    <lineage>
        <taxon>Bacteria</taxon>
        <taxon>Pseudomonadati</taxon>
        <taxon>Bacteroidota</taxon>
        <taxon>Flavobacteriia</taxon>
        <taxon>Flavobacteriales</taxon>
        <taxon>Flavobacteriaceae</taxon>
        <taxon>Arenibacter</taxon>
    </lineage>
</organism>
<dbReference type="EMBL" id="FQYX01000026">
    <property type="protein sequence ID" value="SHJ58466.1"/>
    <property type="molecule type" value="Genomic_DNA"/>
</dbReference>
<dbReference type="Gene3D" id="1.25.40.10">
    <property type="entry name" value="Tetratricopeptide repeat domain"/>
    <property type="match status" value="1"/>
</dbReference>
<keyword evidence="1" id="KW-0802">TPR repeat</keyword>
<dbReference type="Proteomes" id="UP000184231">
    <property type="component" value="Unassembled WGS sequence"/>
</dbReference>
<reference evidence="2 3" key="1">
    <citation type="submission" date="2016-11" db="EMBL/GenBank/DDBJ databases">
        <authorList>
            <person name="Jaros S."/>
            <person name="Januszkiewicz K."/>
            <person name="Wedrychowicz H."/>
        </authorList>
    </citation>
    <scope>NUCLEOTIDE SEQUENCE [LARGE SCALE GENOMIC DNA]</scope>
    <source>
        <strain evidence="2 3">CGMCC 1.8863</strain>
    </source>
</reference>
<dbReference type="InterPro" id="IPR029058">
    <property type="entry name" value="AB_hydrolase_fold"/>
</dbReference>
<dbReference type="Gene3D" id="3.40.50.1820">
    <property type="entry name" value="alpha/beta hydrolase"/>
    <property type="match status" value="1"/>
</dbReference>
<dbReference type="PANTHER" id="PTHR48098:SF6">
    <property type="entry name" value="FERRI-BACILLIBACTIN ESTERASE BESA"/>
    <property type="match status" value="1"/>
</dbReference>
<dbReference type="STRING" id="558155.SAMN04487911_1266"/>
<protein>
    <submittedName>
        <fullName evidence="2">Uncharacterized protein</fullName>
    </submittedName>
</protein>
<dbReference type="Pfam" id="PF00756">
    <property type="entry name" value="Esterase"/>
    <property type="match status" value="1"/>
</dbReference>
<dbReference type="Pfam" id="PF13181">
    <property type="entry name" value="TPR_8"/>
    <property type="match status" value="2"/>
</dbReference>
<dbReference type="SUPFAM" id="SSF53474">
    <property type="entry name" value="alpha/beta-Hydrolases"/>
    <property type="match status" value="1"/>
</dbReference>
<evidence type="ECO:0000313" key="3">
    <source>
        <dbReference type="Proteomes" id="UP000184231"/>
    </source>
</evidence>
<dbReference type="SMART" id="SM00028">
    <property type="entry name" value="TPR"/>
    <property type="match status" value="2"/>
</dbReference>
<name>A0A1M6KHN5_9FLAO</name>
<dbReference type="OrthoDB" id="9784036at2"/>
<keyword evidence="3" id="KW-1185">Reference proteome</keyword>
<accession>A0A1M6KHN5</accession>
<dbReference type="PROSITE" id="PS50005">
    <property type="entry name" value="TPR"/>
    <property type="match status" value="2"/>
</dbReference>
<dbReference type="SUPFAM" id="SSF48452">
    <property type="entry name" value="TPR-like"/>
    <property type="match status" value="1"/>
</dbReference>
<feature type="repeat" description="TPR" evidence="1">
    <location>
        <begin position="368"/>
        <end position="401"/>
    </location>
</feature>
<dbReference type="InterPro" id="IPR019734">
    <property type="entry name" value="TPR_rpt"/>
</dbReference>
<dbReference type="InterPro" id="IPR050583">
    <property type="entry name" value="Mycobacterial_A85_antigen"/>
</dbReference>
<dbReference type="InterPro" id="IPR011990">
    <property type="entry name" value="TPR-like_helical_dom_sf"/>
</dbReference>